<proteinExistence type="predicted"/>
<sequence>MPGRPVHRPLLFQVEGPEPQVCVAACSVPLLPPPLAGQGGDLIGQVGVIVLKDDAGRIALHLQAGDGGVVAVAQAVHLAGPQPPEGPLEAADGGAVGEQGDRLARVGRRQAEHRPLEPRLYLGEGLAPLHPEVRGAVVKADQIHGVAPLQLAPGLVLPCAQADLPQARIGVQLQTVGQVDRFGGGHCTEQVAGVHRVDMYVRKPSPQGRDLPVAVIGNQAVIPAVYPAVEISLRLRVADQIDGCHRFTAPLNLKSIVLIPPESFPAWRQYASPRRTHLPRRPAHWRQ</sequence>
<gene>
    <name evidence="1" type="ORF">ERS852411_02983</name>
</gene>
<dbReference type="Proteomes" id="UP000095746">
    <property type="component" value="Unassembled WGS sequence"/>
</dbReference>
<organism evidence="1 2">
    <name type="scientific">Flavonifractor plautii</name>
    <name type="common">Fusobacterium plautii</name>
    <dbReference type="NCBI Taxonomy" id="292800"/>
    <lineage>
        <taxon>Bacteria</taxon>
        <taxon>Bacillati</taxon>
        <taxon>Bacillota</taxon>
        <taxon>Clostridia</taxon>
        <taxon>Eubacteriales</taxon>
        <taxon>Oscillospiraceae</taxon>
        <taxon>Flavonifractor</taxon>
    </lineage>
</organism>
<dbReference type="EMBL" id="CYZT01000316">
    <property type="protein sequence ID" value="CUP31894.1"/>
    <property type="molecule type" value="Genomic_DNA"/>
</dbReference>
<reference evidence="1 2" key="1">
    <citation type="submission" date="2015-09" db="EMBL/GenBank/DDBJ databases">
        <authorList>
            <consortium name="Pathogen Informatics"/>
        </authorList>
    </citation>
    <scope>NUCLEOTIDE SEQUENCE [LARGE SCALE GENOMIC DNA]</scope>
    <source>
        <strain evidence="1 2">2789STDY5608854</strain>
    </source>
</reference>
<evidence type="ECO:0000313" key="2">
    <source>
        <dbReference type="Proteomes" id="UP000095746"/>
    </source>
</evidence>
<dbReference type="AlphaFoldDB" id="A0A174M637"/>
<accession>A0A174M637</accession>
<protein>
    <submittedName>
        <fullName evidence="1">Uncharacterized protein</fullName>
    </submittedName>
</protein>
<evidence type="ECO:0000313" key="1">
    <source>
        <dbReference type="EMBL" id="CUP31894.1"/>
    </source>
</evidence>
<name>A0A174M637_FLAPL</name>